<dbReference type="Pfam" id="PF00664">
    <property type="entry name" value="ABC_membrane"/>
    <property type="match status" value="1"/>
</dbReference>
<organism evidence="10 11">
    <name type="scientific">Eisenbergiella massiliensis</name>
    <dbReference type="NCBI Taxonomy" id="1720294"/>
    <lineage>
        <taxon>Bacteria</taxon>
        <taxon>Bacillati</taxon>
        <taxon>Bacillota</taxon>
        <taxon>Clostridia</taxon>
        <taxon>Lachnospirales</taxon>
        <taxon>Lachnospiraceae</taxon>
        <taxon>Eisenbergiella</taxon>
    </lineage>
</organism>
<dbReference type="GO" id="GO:0034040">
    <property type="term" value="F:ATPase-coupled lipid transmembrane transporter activity"/>
    <property type="evidence" value="ECO:0007669"/>
    <property type="project" value="TreeGrafter"/>
</dbReference>
<feature type="transmembrane region" description="Helical" evidence="7">
    <location>
        <begin position="126"/>
        <end position="144"/>
    </location>
</feature>
<keyword evidence="2 7" id="KW-0812">Transmembrane</keyword>
<protein>
    <submittedName>
        <fullName evidence="10">ABC transporter ATP-binding protein</fullName>
    </submittedName>
</protein>
<evidence type="ECO:0000256" key="3">
    <source>
        <dbReference type="ARBA" id="ARBA00022741"/>
    </source>
</evidence>
<dbReference type="PANTHER" id="PTHR24221">
    <property type="entry name" value="ATP-BINDING CASSETTE SUB-FAMILY B"/>
    <property type="match status" value="1"/>
</dbReference>
<dbReference type="InterPro" id="IPR036640">
    <property type="entry name" value="ABC1_TM_sf"/>
</dbReference>
<dbReference type="PROSITE" id="PS50893">
    <property type="entry name" value="ABC_TRANSPORTER_2"/>
    <property type="match status" value="1"/>
</dbReference>
<dbReference type="CDD" id="cd07346">
    <property type="entry name" value="ABC_6TM_exporters"/>
    <property type="match status" value="1"/>
</dbReference>
<dbReference type="InterPro" id="IPR003593">
    <property type="entry name" value="AAA+_ATPase"/>
</dbReference>
<evidence type="ECO:0000256" key="2">
    <source>
        <dbReference type="ARBA" id="ARBA00022692"/>
    </source>
</evidence>
<dbReference type="GO" id="GO:0016887">
    <property type="term" value="F:ATP hydrolysis activity"/>
    <property type="evidence" value="ECO:0007669"/>
    <property type="project" value="InterPro"/>
</dbReference>
<evidence type="ECO:0000256" key="5">
    <source>
        <dbReference type="ARBA" id="ARBA00022989"/>
    </source>
</evidence>
<dbReference type="Gene3D" id="3.40.50.300">
    <property type="entry name" value="P-loop containing nucleotide triphosphate hydrolases"/>
    <property type="match status" value="1"/>
</dbReference>
<evidence type="ECO:0000256" key="7">
    <source>
        <dbReference type="SAM" id="Phobius"/>
    </source>
</evidence>
<proteinExistence type="predicted"/>
<evidence type="ECO:0000256" key="1">
    <source>
        <dbReference type="ARBA" id="ARBA00004651"/>
    </source>
</evidence>
<feature type="transmembrane region" description="Helical" evidence="7">
    <location>
        <begin position="12"/>
        <end position="32"/>
    </location>
</feature>
<dbReference type="GO" id="GO:0140359">
    <property type="term" value="F:ABC-type transporter activity"/>
    <property type="evidence" value="ECO:0007669"/>
    <property type="project" value="InterPro"/>
</dbReference>
<evidence type="ECO:0000259" key="9">
    <source>
        <dbReference type="PROSITE" id="PS50929"/>
    </source>
</evidence>
<feature type="transmembrane region" description="Helical" evidence="7">
    <location>
        <begin position="235"/>
        <end position="256"/>
    </location>
</feature>
<keyword evidence="11" id="KW-1185">Reference proteome</keyword>
<dbReference type="PANTHER" id="PTHR24221:SF654">
    <property type="entry name" value="ATP-BINDING CASSETTE SUB-FAMILY B MEMBER 6"/>
    <property type="match status" value="1"/>
</dbReference>
<dbReference type="PROSITE" id="PS50929">
    <property type="entry name" value="ABC_TM1F"/>
    <property type="match status" value="1"/>
</dbReference>
<keyword evidence="3" id="KW-0547">Nucleotide-binding</keyword>
<keyword evidence="5 7" id="KW-1133">Transmembrane helix</keyword>
<dbReference type="Gene3D" id="1.20.1560.10">
    <property type="entry name" value="ABC transporter type 1, transmembrane domain"/>
    <property type="match status" value="1"/>
</dbReference>
<dbReference type="InterPro" id="IPR039421">
    <property type="entry name" value="Type_1_exporter"/>
</dbReference>
<dbReference type="Proteomes" id="UP000260812">
    <property type="component" value="Unassembled WGS sequence"/>
</dbReference>
<dbReference type="GeneID" id="97985572"/>
<feature type="transmembrane region" description="Helical" evidence="7">
    <location>
        <begin position="150"/>
        <end position="169"/>
    </location>
</feature>
<gene>
    <name evidence="10" type="ORF">DXC51_01410</name>
</gene>
<dbReference type="RefSeq" id="WP_117543410.1">
    <property type="nucleotide sequence ID" value="NZ_QVLV01000001.1"/>
</dbReference>
<dbReference type="EMBL" id="QVLV01000001">
    <property type="protein sequence ID" value="RGE65014.1"/>
    <property type="molecule type" value="Genomic_DNA"/>
</dbReference>
<feature type="domain" description="ABC transporter" evidence="8">
    <location>
        <begin position="326"/>
        <end position="552"/>
    </location>
</feature>
<dbReference type="GO" id="GO:0005886">
    <property type="term" value="C:plasma membrane"/>
    <property type="evidence" value="ECO:0007669"/>
    <property type="project" value="UniProtKB-SubCell"/>
</dbReference>
<dbReference type="SMART" id="SM00382">
    <property type="entry name" value="AAA"/>
    <property type="match status" value="1"/>
</dbReference>
<comment type="subcellular location">
    <subcellularLocation>
        <location evidence="1">Cell membrane</location>
        <topology evidence="1">Multi-pass membrane protein</topology>
    </subcellularLocation>
</comment>
<dbReference type="InterPro" id="IPR011527">
    <property type="entry name" value="ABC1_TM_dom"/>
</dbReference>
<feature type="domain" description="ABC transmembrane type-1" evidence="9">
    <location>
        <begin position="14"/>
        <end position="294"/>
    </location>
</feature>
<evidence type="ECO:0000259" key="8">
    <source>
        <dbReference type="PROSITE" id="PS50893"/>
    </source>
</evidence>
<name>A0A3E3ID61_9FIRM</name>
<dbReference type="SUPFAM" id="SSF52540">
    <property type="entry name" value="P-loop containing nucleoside triphosphate hydrolases"/>
    <property type="match status" value="1"/>
</dbReference>
<dbReference type="SUPFAM" id="SSF90123">
    <property type="entry name" value="ABC transporter transmembrane region"/>
    <property type="match status" value="1"/>
</dbReference>
<sequence>MDYLIKYKGQVLSAALIVLANVGLQILSPKFLSGFIDSAEGGNSLFIPGLMITGYFFTVLLQKAASVLEEYISASLGGRITNDVRHEMLSHFLDLGMEKHTGYSSGEIMTRLDEDVEGVYEYLRILLLKIGTSALLLAGVLIVISLENPWLALILLAVSILSIGCFKKISDFGTKCFRRSNQAAAVFNGILKDKLDNLVEIHLAAADGPALLSLKEAIYKRFGESLPAGLIYGRLWGASTVMETISIGCTLLITAIFWDRGILSLGTAYLFYNYVNLIFQPLNSFRNYLGELQNAGARKKRVEGFLEIPTEKRARCLPVPADFSSLTVENLYFSYDSENEVLHNISFSVKAGEHVGLMGETGCGKTTLIKLLAGLYHCQHGAVLVNGIPVEKFDPQKLRREIVYCPQKVQLMHASLRDNITLFDSRIRDENILAAINALELTSWFAGFPQGLDTPLSSGEGSISSGEARFVNIIRLFLRSPQVIILDEITANLDKQRERDLDRAIRNLTKNKTVIMISHHAEILKPESRILYMKKGRIQKQENCKGGIPDGI</sequence>
<reference evidence="10" key="1">
    <citation type="submission" date="2018-08" db="EMBL/GenBank/DDBJ databases">
        <title>A genome reference for cultivated species of the human gut microbiota.</title>
        <authorList>
            <person name="Zou Y."/>
            <person name="Xue W."/>
            <person name="Luo G."/>
        </authorList>
    </citation>
    <scope>NUCLEOTIDE SEQUENCE [LARGE SCALE GENOMIC DNA]</scope>
    <source>
        <strain evidence="10">TF05-5AC</strain>
    </source>
</reference>
<dbReference type="AlphaFoldDB" id="A0A3E3ID61"/>
<dbReference type="InterPro" id="IPR027417">
    <property type="entry name" value="P-loop_NTPase"/>
</dbReference>
<evidence type="ECO:0000313" key="11">
    <source>
        <dbReference type="Proteomes" id="UP000260812"/>
    </source>
</evidence>
<dbReference type="Pfam" id="PF00005">
    <property type="entry name" value="ABC_tran"/>
    <property type="match status" value="1"/>
</dbReference>
<evidence type="ECO:0000256" key="6">
    <source>
        <dbReference type="ARBA" id="ARBA00023136"/>
    </source>
</evidence>
<dbReference type="GO" id="GO:0005524">
    <property type="term" value="F:ATP binding"/>
    <property type="evidence" value="ECO:0007669"/>
    <property type="project" value="UniProtKB-KW"/>
</dbReference>
<accession>A0A3E3ID61</accession>
<feature type="transmembrane region" description="Helical" evidence="7">
    <location>
        <begin position="44"/>
        <end position="61"/>
    </location>
</feature>
<evidence type="ECO:0000256" key="4">
    <source>
        <dbReference type="ARBA" id="ARBA00022840"/>
    </source>
</evidence>
<dbReference type="InterPro" id="IPR003439">
    <property type="entry name" value="ABC_transporter-like_ATP-bd"/>
</dbReference>
<keyword evidence="6 7" id="KW-0472">Membrane</keyword>
<comment type="caution">
    <text evidence="10">The sequence shown here is derived from an EMBL/GenBank/DDBJ whole genome shotgun (WGS) entry which is preliminary data.</text>
</comment>
<evidence type="ECO:0000313" key="10">
    <source>
        <dbReference type="EMBL" id="RGE65014.1"/>
    </source>
</evidence>
<keyword evidence="4 10" id="KW-0067">ATP-binding</keyword>